<dbReference type="STRING" id="28094.SAMN06295900_12916"/>
<sequence length="107" mass="11996">MTFKFIRHATLIALLSVACTAHAQADPDACKQWKKSFNETAADAKAARTKLKTYMPKGKNPETVAQWKASVDDATFRKILPLVNRIDEANKHGKRLFDLMHQGRCPA</sequence>
<accession>A0A1X7HC00</accession>
<feature type="chain" id="PRO_5012801402" evidence="1">
    <location>
        <begin position="24"/>
        <end position="107"/>
    </location>
</feature>
<gene>
    <name evidence="2" type="ORF">SAMN06295900_12916</name>
</gene>
<dbReference type="RefSeq" id="WP_085230854.1">
    <property type="nucleotide sequence ID" value="NZ_BSQD01000007.1"/>
</dbReference>
<dbReference type="GeneID" id="95553132"/>
<evidence type="ECO:0000313" key="3">
    <source>
        <dbReference type="Proteomes" id="UP000192911"/>
    </source>
</evidence>
<dbReference type="Proteomes" id="UP000192911">
    <property type="component" value="Unassembled WGS sequence"/>
</dbReference>
<evidence type="ECO:0000256" key="1">
    <source>
        <dbReference type="SAM" id="SignalP"/>
    </source>
</evidence>
<dbReference type="EMBL" id="FXAH01000029">
    <property type="protein sequence ID" value="SMF83115.1"/>
    <property type="molecule type" value="Genomic_DNA"/>
</dbReference>
<organism evidence="2 3">
    <name type="scientific">Trinickia caryophylli</name>
    <name type="common">Paraburkholderia caryophylli</name>
    <dbReference type="NCBI Taxonomy" id="28094"/>
    <lineage>
        <taxon>Bacteria</taxon>
        <taxon>Pseudomonadati</taxon>
        <taxon>Pseudomonadota</taxon>
        <taxon>Betaproteobacteria</taxon>
        <taxon>Burkholderiales</taxon>
        <taxon>Burkholderiaceae</taxon>
        <taxon>Trinickia</taxon>
    </lineage>
</organism>
<reference evidence="3" key="1">
    <citation type="submission" date="2017-04" db="EMBL/GenBank/DDBJ databases">
        <authorList>
            <person name="Varghese N."/>
            <person name="Submissions S."/>
        </authorList>
    </citation>
    <scope>NUCLEOTIDE SEQUENCE [LARGE SCALE GENOMIC DNA]</scope>
    <source>
        <strain evidence="3">Ballard 720</strain>
    </source>
</reference>
<dbReference type="PROSITE" id="PS51257">
    <property type="entry name" value="PROKAR_LIPOPROTEIN"/>
    <property type="match status" value="1"/>
</dbReference>
<keyword evidence="1" id="KW-0732">Signal</keyword>
<feature type="signal peptide" evidence="1">
    <location>
        <begin position="1"/>
        <end position="23"/>
    </location>
</feature>
<keyword evidence="3" id="KW-1185">Reference proteome</keyword>
<proteinExistence type="predicted"/>
<dbReference type="AlphaFoldDB" id="A0A1X7HC00"/>
<protein>
    <submittedName>
        <fullName evidence="2">Uncharacterized protein</fullName>
    </submittedName>
</protein>
<name>A0A1X7HC00_TRICW</name>
<evidence type="ECO:0000313" key="2">
    <source>
        <dbReference type="EMBL" id="SMF83115.1"/>
    </source>
</evidence>